<dbReference type="Gene3D" id="3.30.300.30">
    <property type="match status" value="1"/>
</dbReference>
<dbReference type="InterPro" id="IPR020459">
    <property type="entry name" value="AMP-binding"/>
</dbReference>
<dbReference type="GO" id="GO:0031177">
    <property type="term" value="F:phosphopantetheine binding"/>
    <property type="evidence" value="ECO:0007669"/>
    <property type="project" value="TreeGrafter"/>
</dbReference>
<feature type="domain" description="AMP-dependent synthetase/ligase" evidence="1">
    <location>
        <begin position="9"/>
        <end position="357"/>
    </location>
</feature>
<sequence length="487" mass="52357">MRLHDLVIRAARHNPAALAVHAPDGALSYGALDRLADRYSAALAAQGVGPGDRVLLWAPKSGRAVALMQACLRRGAVYVPVTESNPPSRLALISRGCAASLVVTDPSGGERAEAAGWDAAPLTTFDALLERAGADPAPAPFDSSPDDTAYILYTSGSTGEPKGVCLSHRNALAFVVWASDTLGLGPEDRLSNHAPFNFDLSVFDLYAAFHAGAAVFLIPQEMAYAPRQLVRFLREERLTVWYSVPSALTLMMSGGGLFDEGPPPALRACIYAGEPFPLPLAQQLRLQWPKVRMFNWYGPTETNVCTSYEVTEADLHRESPLPIGTMCSGDSMELMPGETEGEYDFWVSGPSVMLGYWGAPAHAGAYPTGDIVRLDAEGNLEYVGRRDQMVKIRGQRVELGEIESVLGAHPQVADVVAVVVGEGMRAALHAVLVGKDPGKPVSLLGLKQWSAERLPSYMVLDTAHFVDELPRTANGKTDRRRIAQSIG</sequence>
<dbReference type="PANTHER" id="PTHR45527:SF1">
    <property type="entry name" value="FATTY ACID SYNTHASE"/>
    <property type="match status" value="1"/>
</dbReference>
<evidence type="ECO:0000259" key="1">
    <source>
        <dbReference type="Pfam" id="PF00501"/>
    </source>
</evidence>
<dbReference type="InterPro" id="IPR020845">
    <property type="entry name" value="AMP-binding_CS"/>
</dbReference>
<dbReference type="GO" id="GO:0044550">
    <property type="term" value="P:secondary metabolite biosynthetic process"/>
    <property type="evidence" value="ECO:0007669"/>
    <property type="project" value="TreeGrafter"/>
</dbReference>
<dbReference type="InterPro" id="IPR025110">
    <property type="entry name" value="AMP-bd_C"/>
</dbReference>
<accession>U6A1H2</accession>
<evidence type="ECO:0000259" key="2">
    <source>
        <dbReference type="Pfam" id="PF13193"/>
    </source>
</evidence>
<name>U6A1H2_9ACTN</name>
<dbReference type="PROSITE" id="PS00455">
    <property type="entry name" value="AMP_BINDING"/>
    <property type="match status" value="1"/>
</dbReference>
<feature type="domain" description="AMP-binding enzyme C-terminal" evidence="2">
    <location>
        <begin position="401"/>
        <end position="476"/>
    </location>
</feature>
<organism evidence="3">
    <name type="scientific">Streptomyces sp. CNH287</name>
    <dbReference type="NCBI Taxonomy" id="1288082"/>
    <lineage>
        <taxon>Bacteria</taxon>
        <taxon>Bacillati</taxon>
        <taxon>Actinomycetota</taxon>
        <taxon>Actinomycetes</taxon>
        <taxon>Kitasatosporales</taxon>
        <taxon>Streptomycetaceae</taxon>
        <taxon>Streptomyces</taxon>
    </lineage>
</organism>
<dbReference type="Gene3D" id="3.40.50.12780">
    <property type="entry name" value="N-terminal domain of ligase-like"/>
    <property type="match status" value="1"/>
</dbReference>
<dbReference type="GO" id="GO:0005737">
    <property type="term" value="C:cytoplasm"/>
    <property type="evidence" value="ECO:0007669"/>
    <property type="project" value="TreeGrafter"/>
</dbReference>
<evidence type="ECO:0000313" key="3">
    <source>
        <dbReference type="EMBL" id="AHA12086.1"/>
    </source>
</evidence>
<dbReference type="OrthoDB" id="2472181at2"/>
<keyword evidence="3" id="KW-0808">Transferase</keyword>
<dbReference type="AlphaFoldDB" id="U6A1H2"/>
<dbReference type="GO" id="GO:0016740">
    <property type="term" value="F:transferase activity"/>
    <property type="evidence" value="ECO:0007669"/>
    <property type="project" value="UniProtKB-KW"/>
</dbReference>
<protein>
    <submittedName>
        <fullName evidence="3">Amino acid adenyltransferase</fullName>
    </submittedName>
</protein>
<dbReference type="InterPro" id="IPR042099">
    <property type="entry name" value="ANL_N_sf"/>
</dbReference>
<dbReference type="Pfam" id="PF00501">
    <property type="entry name" value="AMP-binding"/>
    <property type="match status" value="1"/>
</dbReference>
<dbReference type="GO" id="GO:0043041">
    <property type="term" value="P:amino acid activation for nonribosomal peptide biosynthetic process"/>
    <property type="evidence" value="ECO:0007669"/>
    <property type="project" value="TreeGrafter"/>
</dbReference>
<dbReference type="SUPFAM" id="SSF56801">
    <property type="entry name" value="Acetyl-CoA synthetase-like"/>
    <property type="match status" value="1"/>
</dbReference>
<reference evidence="3" key="1">
    <citation type="journal article" date="2013" name="J. Am. Chem. Soc.">
        <title>Flavin-linked oxidase catalyzes pyrrolizine formation of dichloropyrrole-containing polyketide extender unit in chlorizidine a.</title>
        <authorList>
            <person name="Mantovani S.M."/>
            <person name="Moore B.S."/>
        </authorList>
    </citation>
    <scope>NUCLEOTIDE SEQUENCE</scope>
    <source>
        <strain evidence="3">CNH-287</strain>
    </source>
</reference>
<reference evidence="3" key="2">
    <citation type="submission" date="2013-08" db="EMBL/GenBank/DDBJ databases">
        <authorList>
            <person name="Moraes Mantovani S."/>
            <person name="Moore B.S."/>
        </authorList>
    </citation>
    <scope>NUCLEOTIDE SEQUENCE</scope>
    <source>
        <strain evidence="3">CNH-287</strain>
    </source>
</reference>
<dbReference type="EMBL" id="KF585133">
    <property type="protein sequence ID" value="AHA12086.1"/>
    <property type="molecule type" value="Genomic_DNA"/>
</dbReference>
<dbReference type="PANTHER" id="PTHR45527">
    <property type="entry name" value="NONRIBOSOMAL PEPTIDE SYNTHETASE"/>
    <property type="match status" value="1"/>
</dbReference>
<dbReference type="PRINTS" id="PR00154">
    <property type="entry name" value="AMPBINDING"/>
</dbReference>
<dbReference type="InterPro" id="IPR045851">
    <property type="entry name" value="AMP-bd_C_sf"/>
</dbReference>
<dbReference type="InterPro" id="IPR000873">
    <property type="entry name" value="AMP-dep_synth/lig_dom"/>
</dbReference>
<proteinExistence type="predicted"/>
<gene>
    <name evidence="3" type="primary">clz14</name>
</gene>
<dbReference type="Pfam" id="PF13193">
    <property type="entry name" value="AMP-binding_C"/>
    <property type="match status" value="1"/>
</dbReference>